<dbReference type="HOGENOM" id="CLU_1139257_0_0_1"/>
<evidence type="ECO:0000256" key="6">
    <source>
        <dbReference type="SAM" id="Phobius"/>
    </source>
</evidence>
<feature type="transmembrane region" description="Helical" evidence="6">
    <location>
        <begin position="93"/>
        <end position="114"/>
    </location>
</feature>
<dbReference type="EMBL" id="KQ971352">
    <property type="protein sequence ID" value="EFA06654.1"/>
    <property type="molecule type" value="Genomic_DNA"/>
</dbReference>
<feature type="transmembrane region" description="Helical" evidence="6">
    <location>
        <begin position="24"/>
        <end position="44"/>
    </location>
</feature>
<evidence type="ECO:0000313" key="7">
    <source>
        <dbReference type="EMBL" id="EFA06654.1"/>
    </source>
</evidence>
<keyword evidence="3 6" id="KW-1133">Transmembrane helix</keyword>
<protein>
    <submittedName>
        <fullName evidence="7">Uncharacterized protein</fullName>
    </submittedName>
</protein>
<dbReference type="PhylomeDB" id="D6WSS7"/>
<dbReference type="STRING" id="7070.D6WSS7"/>
<dbReference type="PANTHER" id="PTHR31872">
    <property type="entry name" value="TRANSMEMBRANE PROTEIN 179"/>
    <property type="match status" value="1"/>
</dbReference>
<feature type="transmembrane region" description="Helical" evidence="6">
    <location>
        <begin position="126"/>
        <end position="144"/>
    </location>
</feature>
<dbReference type="OMA" id="SIIARPW"/>
<evidence type="ECO:0000256" key="5">
    <source>
        <dbReference type="ARBA" id="ARBA00093776"/>
    </source>
</evidence>
<evidence type="ECO:0000256" key="2">
    <source>
        <dbReference type="ARBA" id="ARBA00022692"/>
    </source>
</evidence>
<evidence type="ECO:0000313" key="8">
    <source>
        <dbReference type="Proteomes" id="UP000007266"/>
    </source>
</evidence>
<comment type="subcellular location">
    <subcellularLocation>
        <location evidence="1">Membrane</location>
        <topology evidence="1">Multi-pass membrane protein</topology>
    </subcellularLocation>
</comment>
<evidence type="ECO:0000256" key="4">
    <source>
        <dbReference type="ARBA" id="ARBA00023136"/>
    </source>
</evidence>
<comment type="similarity">
    <text evidence="5">Belongs to the TMEM179 family.</text>
</comment>
<dbReference type="Pfam" id="PF26158">
    <property type="entry name" value="Claudin_TMEM179-179B"/>
    <property type="match status" value="1"/>
</dbReference>
<keyword evidence="2 6" id="KW-0812">Transmembrane</keyword>
<organism evidence="7 8">
    <name type="scientific">Tribolium castaneum</name>
    <name type="common">Red flour beetle</name>
    <dbReference type="NCBI Taxonomy" id="7070"/>
    <lineage>
        <taxon>Eukaryota</taxon>
        <taxon>Metazoa</taxon>
        <taxon>Ecdysozoa</taxon>
        <taxon>Arthropoda</taxon>
        <taxon>Hexapoda</taxon>
        <taxon>Insecta</taxon>
        <taxon>Pterygota</taxon>
        <taxon>Neoptera</taxon>
        <taxon>Endopterygota</taxon>
        <taxon>Coleoptera</taxon>
        <taxon>Polyphaga</taxon>
        <taxon>Cucujiformia</taxon>
        <taxon>Tenebrionidae</taxon>
        <taxon>Tenebrionidae incertae sedis</taxon>
        <taxon>Tribolium</taxon>
    </lineage>
</organism>
<keyword evidence="4 6" id="KW-0472">Membrane</keyword>
<evidence type="ECO:0000256" key="3">
    <source>
        <dbReference type="ARBA" id="ARBA00022989"/>
    </source>
</evidence>
<dbReference type="PANTHER" id="PTHR31872:SF4">
    <property type="entry name" value="TRANSMEMBRANE PROTEIN 179"/>
    <property type="match status" value="1"/>
</dbReference>
<dbReference type="eggNOG" id="ENOG502SG7F">
    <property type="taxonomic scope" value="Eukaryota"/>
</dbReference>
<dbReference type="InterPro" id="IPR059010">
    <property type="entry name" value="TMEM179-179B"/>
</dbReference>
<reference evidence="7 8" key="1">
    <citation type="journal article" date="2008" name="Nature">
        <title>The genome of the model beetle and pest Tribolium castaneum.</title>
        <authorList>
            <consortium name="Tribolium Genome Sequencing Consortium"/>
            <person name="Richards S."/>
            <person name="Gibbs R.A."/>
            <person name="Weinstock G.M."/>
            <person name="Brown S.J."/>
            <person name="Denell R."/>
            <person name="Beeman R.W."/>
            <person name="Gibbs R."/>
            <person name="Beeman R.W."/>
            <person name="Brown S.J."/>
            <person name="Bucher G."/>
            <person name="Friedrich M."/>
            <person name="Grimmelikhuijzen C.J."/>
            <person name="Klingler M."/>
            <person name="Lorenzen M."/>
            <person name="Richards S."/>
            <person name="Roth S."/>
            <person name="Schroder R."/>
            <person name="Tautz D."/>
            <person name="Zdobnov E.M."/>
            <person name="Muzny D."/>
            <person name="Gibbs R.A."/>
            <person name="Weinstock G.M."/>
            <person name="Attaway T."/>
            <person name="Bell S."/>
            <person name="Buhay C.J."/>
            <person name="Chandrabose M.N."/>
            <person name="Chavez D."/>
            <person name="Clerk-Blankenburg K.P."/>
            <person name="Cree A."/>
            <person name="Dao M."/>
            <person name="Davis C."/>
            <person name="Chacko J."/>
            <person name="Dinh H."/>
            <person name="Dugan-Rocha S."/>
            <person name="Fowler G."/>
            <person name="Garner T.T."/>
            <person name="Garnes J."/>
            <person name="Gnirke A."/>
            <person name="Hawes A."/>
            <person name="Hernandez J."/>
            <person name="Hines S."/>
            <person name="Holder M."/>
            <person name="Hume J."/>
            <person name="Jhangiani S.N."/>
            <person name="Joshi V."/>
            <person name="Khan Z.M."/>
            <person name="Jackson L."/>
            <person name="Kovar C."/>
            <person name="Kowis A."/>
            <person name="Lee S."/>
            <person name="Lewis L.R."/>
            <person name="Margolis J."/>
            <person name="Morgan M."/>
            <person name="Nazareth L.V."/>
            <person name="Nguyen N."/>
            <person name="Okwuonu G."/>
            <person name="Parker D."/>
            <person name="Richards S."/>
            <person name="Ruiz S.J."/>
            <person name="Santibanez J."/>
            <person name="Savard J."/>
            <person name="Scherer S.E."/>
            <person name="Schneider B."/>
            <person name="Sodergren E."/>
            <person name="Tautz D."/>
            <person name="Vattahil S."/>
            <person name="Villasana D."/>
            <person name="White C.S."/>
            <person name="Wright R."/>
            <person name="Park Y."/>
            <person name="Beeman R.W."/>
            <person name="Lord J."/>
            <person name="Oppert B."/>
            <person name="Lorenzen M."/>
            <person name="Brown S."/>
            <person name="Wang L."/>
            <person name="Savard J."/>
            <person name="Tautz D."/>
            <person name="Richards S."/>
            <person name="Weinstock G."/>
            <person name="Gibbs R.A."/>
            <person name="Liu Y."/>
            <person name="Worley K."/>
            <person name="Weinstock G."/>
            <person name="Elsik C.G."/>
            <person name="Reese J.T."/>
            <person name="Elhaik E."/>
            <person name="Landan G."/>
            <person name="Graur D."/>
            <person name="Arensburger P."/>
            <person name="Atkinson P."/>
            <person name="Beeman R.W."/>
            <person name="Beidler J."/>
            <person name="Brown S.J."/>
            <person name="Demuth J.P."/>
            <person name="Drury D.W."/>
            <person name="Du Y.Z."/>
            <person name="Fujiwara H."/>
            <person name="Lorenzen M."/>
            <person name="Maselli V."/>
            <person name="Osanai M."/>
            <person name="Park Y."/>
            <person name="Robertson H.M."/>
            <person name="Tu Z."/>
            <person name="Wang J.J."/>
            <person name="Wang S."/>
            <person name="Richards S."/>
            <person name="Song H."/>
            <person name="Zhang L."/>
            <person name="Sodergren E."/>
            <person name="Werner D."/>
            <person name="Stanke M."/>
            <person name="Morgenstern B."/>
            <person name="Solovyev V."/>
            <person name="Kosarev P."/>
            <person name="Brown G."/>
            <person name="Chen H.C."/>
            <person name="Ermolaeva O."/>
            <person name="Hlavina W."/>
            <person name="Kapustin Y."/>
            <person name="Kiryutin B."/>
            <person name="Kitts P."/>
            <person name="Maglott D."/>
            <person name="Pruitt K."/>
            <person name="Sapojnikov V."/>
            <person name="Souvorov A."/>
            <person name="Mackey A.J."/>
            <person name="Waterhouse R.M."/>
            <person name="Wyder S."/>
            <person name="Zdobnov E.M."/>
            <person name="Zdobnov E.M."/>
            <person name="Wyder S."/>
            <person name="Kriventseva E.V."/>
            <person name="Kadowaki T."/>
            <person name="Bork P."/>
            <person name="Aranda M."/>
            <person name="Bao R."/>
            <person name="Beermann A."/>
            <person name="Berns N."/>
            <person name="Bolognesi R."/>
            <person name="Bonneton F."/>
            <person name="Bopp D."/>
            <person name="Brown S.J."/>
            <person name="Bucher G."/>
            <person name="Butts T."/>
            <person name="Chaumot A."/>
            <person name="Denell R.E."/>
            <person name="Ferrier D.E."/>
            <person name="Friedrich M."/>
            <person name="Gordon C.M."/>
            <person name="Jindra M."/>
            <person name="Klingler M."/>
            <person name="Lan Q."/>
            <person name="Lattorff H.M."/>
            <person name="Laudet V."/>
            <person name="von Levetsow C."/>
            <person name="Liu Z."/>
            <person name="Lutz R."/>
            <person name="Lynch J.A."/>
            <person name="da Fonseca R.N."/>
            <person name="Posnien N."/>
            <person name="Reuter R."/>
            <person name="Roth S."/>
            <person name="Savard J."/>
            <person name="Schinko J.B."/>
            <person name="Schmitt C."/>
            <person name="Schoppmeier M."/>
            <person name="Schroder R."/>
            <person name="Shippy T.D."/>
            <person name="Simonnet F."/>
            <person name="Marques-Souza H."/>
            <person name="Tautz D."/>
            <person name="Tomoyasu Y."/>
            <person name="Trauner J."/>
            <person name="Van der Zee M."/>
            <person name="Vervoort M."/>
            <person name="Wittkopp N."/>
            <person name="Wimmer E.A."/>
            <person name="Yang X."/>
            <person name="Jones A.K."/>
            <person name="Sattelle D.B."/>
            <person name="Ebert P.R."/>
            <person name="Nelson D."/>
            <person name="Scott J.G."/>
            <person name="Beeman R.W."/>
            <person name="Muthukrishnan S."/>
            <person name="Kramer K.J."/>
            <person name="Arakane Y."/>
            <person name="Beeman R.W."/>
            <person name="Zhu Q."/>
            <person name="Hogenkamp D."/>
            <person name="Dixit R."/>
            <person name="Oppert B."/>
            <person name="Jiang H."/>
            <person name="Zou Z."/>
            <person name="Marshall J."/>
            <person name="Elpidina E."/>
            <person name="Vinokurov K."/>
            <person name="Oppert C."/>
            <person name="Zou Z."/>
            <person name="Evans J."/>
            <person name="Lu Z."/>
            <person name="Zhao P."/>
            <person name="Sumathipala N."/>
            <person name="Altincicek B."/>
            <person name="Vilcinskas A."/>
            <person name="Williams M."/>
            <person name="Hultmark D."/>
            <person name="Hetru C."/>
            <person name="Jiang H."/>
            <person name="Grimmelikhuijzen C.J."/>
            <person name="Hauser F."/>
            <person name="Cazzamali G."/>
            <person name="Williamson M."/>
            <person name="Park Y."/>
            <person name="Li B."/>
            <person name="Tanaka Y."/>
            <person name="Predel R."/>
            <person name="Neupert S."/>
            <person name="Schachtner J."/>
            <person name="Verleyen P."/>
            <person name="Raible F."/>
            <person name="Bork P."/>
            <person name="Friedrich M."/>
            <person name="Walden K.K."/>
            <person name="Robertson H.M."/>
            <person name="Angeli S."/>
            <person name="Foret S."/>
            <person name="Bucher G."/>
            <person name="Schuetz S."/>
            <person name="Maleszka R."/>
            <person name="Wimmer E.A."/>
            <person name="Beeman R.W."/>
            <person name="Lorenzen M."/>
            <person name="Tomoyasu Y."/>
            <person name="Miller S.C."/>
            <person name="Grossmann D."/>
            <person name="Bucher G."/>
        </authorList>
    </citation>
    <scope>NUCLEOTIDE SEQUENCE [LARGE SCALE GENOMIC DNA]</scope>
    <source>
        <strain evidence="7 8">Georgia GA2</strain>
    </source>
</reference>
<dbReference type="KEGG" id="tca:662774"/>
<sequence length="257" mass="28814">MVVVDQFYQIVEGQTSTVSSFWKVGHIVLCITCAMCGLLTAFTFGRVLDNFGYNCVLKSHLVFDTSNQTTKIDLTMTTWGPPSECNFVQFTPLVLMISAVVWGTFFSILARGGAGLATDLLARPWRIVYPCLIFTTIVFIAYVISTCRLTDGMRDFCNQFPVVLNNSGCVPEISAFSRQFQDESTENVLFFNSYTNMSVAILSADVGTWLWVCQLILCVLRVFCVADFELQLVTIETKDEELIEKVVELNEDEVSEV</sequence>
<dbReference type="AlphaFoldDB" id="D6WSS7"/>
<dbReference type="Proteomes" id="UP000007266">
    <property type="component" value="Linkage group 7"/>
</dbReference>
<accession>D6WSS7</accession>
<keyword evidence="8" id="KW-1185">Reference proteome</keyword>
<reference evidence="7 8" key="2">
    <citation type="journal article" date="2010" name="Nucleic Acids Res.">
        <title>BeetleBase in 2010: revisions to provide comprehensive genomic information for Tribolium castaneum.</title>
        <authorList>
            <person name="Kim H.S."/>
            <person name="Murphy T."/>
            <person name="Xia J."/>
            <person name="Caragea D."/>
            <person name="Park Y."/>
            <person name="Beeman R.W."/>
            <person name="Lorenzen M.D."/>
            <person name="Butcher S."/>
            <person name="Manak J.R."/>
            <person name="Brown S.J."/>
        </authorList>
    </citation>
    <scope>GENOME REANNOTATION</scope>
    <source>
        <strain evidence="7 8">Georgia GA2</strain>
    </source>
</reference>
<evidence type="ECO:0000256" key="1">
    <source>
        <dbReference type="ARBA" id="ARBA00004141"/>
    </source>
</evidence>
<dbReference type="OrthoDB" id="8173371at2759"/>
<gene>
    <name evidence="7" type="primary">AUGUSTUS-3.0.2_09579</name>
    <name evidence="7" type="ORF">TcasGA2_TC009579</name>
</gene>
<dbReference type="InterPro" id="IPR029673">
    <property type="entry name" value="TMEM179"/>
</dbReference>
<dbReference type="InParanoid" id="D6WSS7"/>
<name>D6WSS7_TRICA</name>
<proteinExistence type="inferred from homology"/>